<dbReference type="GO" id="GO:0008270">
    <property type="term" value="F:zinc ion binding"/>
    <property type="evidence" value="ECO:0007669"/>
    <property type="project" value="UniProtKB-KW"/>
</dbReference>
<dbReference type="EMBL" id="CAJVPL010001162">
    <property type="protein sequence ID" value="CAG8556312.1"/>
    <property type="molecule type" value="Genomic_DNA"/>
</dbReference>
<dbReference type="PANTHER" id="PTHR46481">
    <property type="entry name" value="ZINC FINGER BED DOMAIN-CONTAINING PROTEIN 4"/>
    <property type="match status" value="1"/>
</dbReference>
<dbReference type="Pfam" id="PF14372">
    <property type="entry name" value="hAT-like_RNase-H"/>
    <property type="match status" value="1"/>
</dbReference>
<evidence type="ECO:0000259" key="7">
    <source>
        <dbReference type="Pfam" id="PF05699"/>
    </source>
</evidence>
<dbReference type="InterPro" id="IPR025525">
    <property type="entry name" value="hAT-like_transposase_RNase-H"/>
</dbReference>
<evidence type="ECO:0000256" key="4">
    <source>
        <dbReference type="ARBA" id="ARBA00022833"/>
    </source>
</evidence>
<keyword evidence="10" id="KW-1185">Reference proteome</keyword>
<evidence type="ECO:0000313" key="9">
    <source>
        <dbReference type="EMBL" id="CAG8556312.1"/>
    </source>
</evidence>
<keyword evidence="3" id="KW-0863">Zinc-finger</keyword>
<dbReference type="AlphaFoldDB" id="A0A9N9B5W9"/>
<evidence type="ECO:0000256" key="3">
    <source>
        <dbReference type="ARBA" id="ARBA00022771"/>
    </source>
</evidence>
<comment type="caution">
    <text evidence="9">The sequence shown here is derived from an EMBL/GenBank/DDBJ whole genome shotgun (WGS) entry which is preliminary data.</text>
</comment>
<dbReference type="GO" id="GO:0005634">
    <property type="term" value="C:nucleus"/>
    <property type="evidence" value="ECO:0007669"/>
    <property type="project" value="UniProtKB-SubCell"/>
</dbReference>
<comment type="subcellular location">
    <subcellularLocation>
        <location evidence="1">Nucleus</location>
    </subcellularLocation>
</comment>
<dbReference type="Pfam" id="PF05699">
    <property type="entry name" value="Dimer_Tnp_hAT"/>
    <property type="match status" value="1"/>
</dbReference>
<dbReference type="PANTHER" id="PTHR46481:SF10">
    <property type="entry name" value="ZINC FINGER BED DOMAIN-CONTAINING PROTEIN 39"/>
    <property type="match status" value="1"/>
</dbReference>
<dbReference type="InterPro" id="IPR012337">
    <property type="entry name" value="RNaseH-like_sf"/>
</dbReference>
<evidence type="ECO:0000256" key="2">
    <source>
        <dbReference type="ARBA" id="ARBA00022723"/>
    </source>
</evidence>
<dbReference type="GO" id="GO:0046983">
    <property type="term" value="F:protein dimerization activity"/>
    <property type="evidence" value="ECO:0007669"/>
    <property type="project" value="InterPro"/>
</dbReference>
<feature type="domain" description="HAT C-terminal dimerisation" evidence="7">
    <location>
        <begin position="561"/>
        <end position="646"/>
    </location>
</feature>
<accession>A0A9N9B5W9</accession>
<keyword evidence="5" id="KW-0238">DNA-binding</keyword>
<gene>
    <name evidence="9" type="ORF">AGERDE_LOCUS6927</name>
</gene>
<organism evidence="9 10">
    <name type="scientific">Ambispora gerdemannii</name>
    <dbReference type="NCBI Taxonomy" id="144530"/>
    <lineage>
        <taxon>Eukaryota</taxon>
        <taxon>Fungi</taxon>
        <taxon>Fungi incertae sedis</taxon>
        <taxon>Mucoromycota</taxon>
        <taxon>Glomeromycotina</taxon>
        <taxon>Glomeromycetes</taxon>
        <taxon>Archaeosporales</taxon>
        <taxon>Ambisporaceae</taxon>
        <taxon>Ambispora</taxon>
    </lineage>
</organism>
<keyword evidence="4" id="KW-0862">Zinc</keyword>
<reference evidence="9" key="1">
    <citation type="submission" date="2021-06" db="EMBL/GenBank/DDBJ databases">
        <authorList>
            <person name="Kallberg Y."/>
            <person name="Tangrot J."/>
            <person name="Rosling A."/>
        </authorList>
    </citation>
    <scope>NUCLEOTIDE SEQUENCE</scope>
    <source>
        <strain evidence="9">MT106</strain>
    </source>
</reference>
<dbReference type="OrthoDB" id="2368854at2759"/>
<evidence type="ECO:0000256" key="1">
    <source>
        <dbReference type="ARBA" id="ARBA00004123"/>
    </source>
</evidence>
<keyword evidence="2" id="KW-0479">Metal-binding</keyword>
<dbReference type="Proteomes" id="UP000789831">
    <property type="component" value="Unassembled WGS sequence"/>
</dbReference>
<keyword evidence="6" id="KW-0539">Nucleus</keyword>
<dbReference type="GO" id="GO:0003677">
    <property type="term" value="F:DNA binding"/>
    <property type="evidence" value="ECO:0007669"/>
    <property type="project" value="UniProtKB-KW"/>
</dbReference>
<proteinExistence type="predicted"/>
<dbReference type="SUPFAM" id="SSF53098">
    <property type="entry name" value="Ribonuclease H-like"/>
    <property type="match status" value="1"/>
</dbReference>
<dbReference type="InterPro" id="IPR008906">
    <property type="entry name" value="HATC_C_dom"/>
</dbReference>
<sequence length="661" mass="76096">MNQKSKTTFINYDGETAQWTRQSTNETQKSINELVDSYPSLSRSPTPNNEVLILPRIFISSNQVSNSSSIFIPNNQVSDLSNTSTSNNQASIICQLTIKNSQNGENISCLISYNLTTSTTNLVTHLRTKHQIYPSINSVISNNSKQKTIEQMFESTNPLPRFKQEKILFRLIAWIVDDMQSFYAITNKKFQELIYECEPRFEFLCNNTIQSKIGQSVSYTRTQLNILMDETMIKFAFTTDLWIAHHTPYIGITIHWISANFISYQALLTIKNLPYSHTGITDNASNMKRAIRQLGCDHIGCTAHTFQLAINDGLELINDELVKKAKNLNNFLVNHDKYRDRFRKVQEDIINRTNLQTSQRKPLNPISSDTIHEHQLQLSHDFDRQVRADANVLKNLLLSDNEWKCLNELVILLKPFATATTLLGGSQYPTLSQMFSTFHKLFNHLDTMNSILIYLDIRIVLEKIRESLTRRWENSNILGYIASFLDPRFKNLAFISEERIQQIIEKLKKNATESIPTIFESSDNSAQISYLQDQSLMSLFYNDFNIMTIITETPIESELRIYRNMPVLSKYEVSHPLYATNNLYKWWNDHKATLPLLAEQARIYLAIPASSVPAEHLFSDAGNILTDKRNQLDPTNIHDILFLKENSAFMNVFPGLLQKKS</sequence>
<name>A0A9N9B5W9_9GLOM</name>
<evidence type="ECO:0000256" key="6">
    <source>
        <dbReference type="ARBA" id="ARBA00023242"/>
    </source>
</evidence>
<evidence type="ECO:0000259" key="8">
    <source>
        <dbReference type="Pfam" id="PF14372"/>
    </source>
</evidence>
<evidence type="ECO:0000256" key="5">
    <source>
        <dbReference type="ARBA" id="ARBA00023125"/>
    </source>
</evidence>
<protein>
    <submittedName>
        <fullName evidence="9">7748_t:CDS:1</fullName>
    </submittedName>
</protein>
<dbReference type="InterPro" id="IPR052035">
    <property type="entry name" value="ZnF_BED_domain_contain"/>
</dbReference>
<evidence type="ECO:0000313" key="10">
    <source>
        <dbReference type="Proteomes" id="UP000789831"/>
    </source>
</evidence>
<feature type="domain" description="hAT-like transposase RNase-H fold" evidence="8">
    <location>
        <begin position="425"/>
        <end position="512"/>
    </location>
</feature>